<gene>
    <name evidence="1" type="ORF">PeribacterD1_1081</name>
</gene>
<evidence type="ECO:0008006" key="3">
    <source>
        <dbReference type="Google" id="ProtNLM"/>
    </source>
</evidence>
<reference evidence="1 2" key="2">
    <citation type="journal article" date="2016" name="PeerJ">
        <title>Analysis of five complete genome sequences for members of the class Peribacteria in the recently recognized Peregrinibacteria bacterial phylum.</title>
        <authorList>
            <person name="Anantharaman K."/>
            <person name="Brown C.T."/>
            <person name="Burstein D."/>
            <person name="Castelle C.J."/>
            <person name="Probst A.J."/>
            <person name="Thomas B.C."/>
            <person name="Williams K.H."/>
            <person name="Banfield J.F."/>
        </authorList>
    </citation>
    <scope>NUCLEOTIDE SEQUENCE [LARGE SCALE GENOMIC DNA]</scope>
    <source>
        <strain evidence="1">RIFOXYD1_FULL_PER-ii_59_16</strain>
    </source>
</reference>
<dbReference type="KEGG" id="prf:PeribacterA2_1081"/>
<name>A0A0S1SJG0_9BACT</name>
<evidence type="ECO:0000313" key="1">
    <source>
        <dbReference type="EMBL" id="ALM13743.1"/>
    </source>
</evidence>
<accession>A0A0S1SWA5</accession>
<dbReference type="Proteomes" id="UP000069135">
    <property type="component" value="Chromosome"/>
</dbReference>
<sequence length="152" mass="17676">MIVGNVRKRIEKENLLSKHMGKPHFKKRIPTDVILNSMTIEIHHQHCIGPLHQSPKFTNGITFHLILDLACLFLLIRKTHKWRSQRCHKGIMAFGYECISCFYHPLSEMHTSDNSDLHEQIVTQFKKTVAKTGSARLERHHLGKGWFMEGKP</sequence>
<accession>A0A0S1SJQ2</accession>
<proteinExistence type="predicted"/>
<accession>A0A0S1SJG0</accession>
<accession>A0A0S1SNZ3</accession>
<reference evidence="2" key="1">
    <citation type="submission" date="2015-10" db="EMBL/GenBank/DDBJ databases">
        <title>Analysis of five complete genome sequences for members of the class Peribacteria in the recently recognized Peregrinibacteria bacterial phylum.</title>
        <authorList>
            <person name="Anantharaman K."/>
            <person name="Brown C.T."/>
            <person name="Burstein D."/>
            <person name="Castelle C.J."/>
            <person name="Probst A.J."/>
            <person name="Thomas B.C."/>
            <person name="Williams K.H."/>
            <person name="Banfield J.F."/>
        </authorList>
    </citation>
    <scope>NUCLEOTIDE SEQUENCE [LARGE SCALE GENOMIC DNA]</scope>
</reference>
<dbReference type="EMBL" id="CP013065">
    <property type="protein sequence ID" value="ALM13743.1"/>
    <property type="molecule type" value="Genomic_DNA"/>
</dbReference>
<evidence type="ECO:0000313" key="2">
    <source>
        <dbReference type="Proteomes" id="UP000069135"/>
    </source>
</evidence>
<dbReference type="AlphaFoldDB" id="A0A0S1SJG0"/>
<accession>A0A0S1STG7</accession>
<organism evidence="1 2">
    <name type="scientific">Candidatus Peribacter riflensis</name>
    <dbReference type="NCBI Taxonomy" id="1735162"/>
    <lineage>
        <taxon>Bacteria</taxon>
        <taxon>Candidatus Peregrinibacteriota</taxon>
        <taxon>Candidatus Peribacteria</taxon>
        <taxon>Candidatus Peribacterales</taxon>
        <taxon>Candidatus Peribacteraceae</taxon>
        <taxon>Candidatus Peribacter</taxon>
    </lineage>
</organism>
<dbReference type="STRING" id="1735162.PeribacterB2_1083"/>
<protein>
    <recommendedName>
        <fullName evidence="3">Transposase</fullName>
    </recommendedName>
</protein>